<evidence type="ECO:0000256" key="4">
    <source>
        <dbReference type="ARBA" id="ARBA00022857"/>
    </source>
</evidence>
<dbReference type="InterPro" id="IPR022893">
    <property type="entry name" value="Shikimate_DH_fam"/>
</dbReference>
<feature type="domain" description="SDH C-terminal" evidence="9">
    <location>
        <begin position="229"/>
        <end position="256"/>
    </location>
</feature>
<dbReference type="GO" id="GO:0050661">
    <property type="term" value="F:NADP binding"/>
    <property type="evidence" value="ECO:0007669"/>
    <property type="project" value="InterPro"/>
</dbReference>
<dbReference type="AlphaFoldDB" id="A0A662Z3N8"/>
<dbReference type="HAMAP" id="MF_00222">
    <property type="entry name" value="Shikimate_DH_AroE"/>
    <property type="match status" value="1"/>
</dbReference>
<dbReference type="PANTHER" id="PTHR21089:SF1">
    <property type="entry name" value="BIFUNCTIONAL 3-DEHYDROQUINATE DEHYDRATASE_SHIKIMATE DEHYDROGENASE, CHLOROPLASTIC"/>
    <property type="match status" value="1"/>
</dbReference>
<dbReference type="GO" id="GO:0004764">
    <property type="term" value="F:shikimate 3-dehydrogenase (NADP+) activity"/>
    <property type="evidence" value="ECO:0007669"/>
    <property type="project" value="UniProtKB-UniRule"/>
</dbReference>
<dbReference type="GO" id="GO:0008652">
    <property type="term" value="P:amino acid biosynthetic process"/>
    <property type="evidence" value="ECO:0007669"/>
    <property type="project" value="UniProtKB-KW"/>
</dbReference>
<feature type="binding site" evidence="7">
    <location>
        <position position="210"/>
    </location>
    <ligand>
        <name>NADP(+)</name>
        <dbReference type="ChEBI" id="CHEBI:58349"/>
    </ligand>
</feature>
<dbReference type="CDD" id="cd01065">
    <property type="entry name" value="NAD_bind_Shikimate_DH"/>
    <property type="match status" value="1"/>
</dbReference>
<keyword evidence="6 7" id="KW-0057">Aromatic amino acid biosynthesis</keyword>
<evidence type="ECO:0000256" key="5">
    <source>
        <dbReference type="ARBA" id="ARBA00023002"/>
    </source>
</evidence>
<feature type="binding site" evidence="7">
    <location>
        <position position="229"/>
    </location>
    <ligand>
        <name>NADP(+)</name>
        <dbReference type="ChEBI" id="CHEBI:58349"/>
    </ligand>
</feature>
<dbReference type="Pfam" id="PF08501">
    <property type="entry name" value="Shikimate_dh_N"/>
    <property type="match status" value="1"/>
</dbReference>
<dbReference type="GO" id="GO:0009073">
    <property type="term" value="P:aromatic amino acid family biosynthetic process"/>
    <property type="evidence" value="ECO:0007669"/>
    <property type="project" value="UniProtKB-KW"/>
</dbReference>
<accession>A0A662Z3N8</accession>
<dbReference type="Pfam" id="PF18317">
    <property type="entry name" value="SDH_C"/>
    <property type="match status" value="1"/>
</dbReference>
<keyword evidence="3 7" id="KW-0028">Amino-acid biosynthesis</keyword>
<dbReference type="EMBL" id="FOIT01000001">
    <property type="protein sequence ID" value="SEV85415.1"/>
    <property type="molecule type" value="Genomic_DNA"/>
</dbReference>
<gene>
    <name evidence="7" type="primary">aroE</name>
    <name evidence="10" type="ORF">SAMN05192557_0501</name>
</gene>
<evidence type="ECO:0000313" key="11">
    <source>
        <dbReference type="Proteomes" id="UP000243605"/>
    </source>
</evidence>
<dbReference type="InterPro" id="IPR011342">
    <property type="entry name" value="Shikimate_DH"/>
</dbReference>
<sequence length="262" mass="28921">MTNFAVIGDPIKHTLSPNIHNHNFELNGDDHTYVALHITPEQLPNIRQTIEDKHLLGLNVTIPHKQTIMTYLDKISPEATSIGAVNTVHVNDGRLIGYNTDVSGYKKMLLEHFDIAKDMKVLILGGGGAAKAVHYVHHQLGGTVTVAVRNVEKMKKFSELPYEVLHFGNVDLSQYDCIINATPIGLNGEDVIETLGIEPNFKNDAIGIDLIYHTKTPFLSYFNGNSIGGLNMLVHQAMDAYAIWTGKVGQTNAVKEMLKTII</sequence>
<keyword evidence="4 7" id="KW-0521">NADP</keyword>
<dbReference type="InterPro" id="IPR036291">
    <property type="entry name" value="NAD(P)-bd_dom_sf"/>
</dbReference>
<feature type="binding site" evidence="7">
    <location>
        <position position="86"/>
    </location>
    <ligand>
        <name>shikimate</name>
        <dbReference type="ChEBI" id="CHEBI:36208"/>
    </ligand>
</feature>
<keyword evidence="11" id="KW-1185">Reference proteome</keyword>
<evidence type="ECO:0000256" key="6">
    <source>
        <dbReference type="ARBA" id="ARBA00023141"/>
    </source>
</evidence>
<dbReference type="InterPro" id="IPR013708">
    <property type="entry name" value="Shikimate_DH-bd_N"/>
</dbReference>
<feature type="domain" description="Shikimate dehydrogenase substrate binding N-terminal" evidence="8">
    <location>
        <begin position="6"/>
        <end position="88"/>
    </location>
</feature>
<dbReference type="OrthoDB" id="9792692at2"/>
<evidence type="ECO:0000256" key="7">
    <source>
        <dbReference type="HAMAP-Rule" id="MF_00222"/>
    </source>
</evidence>
<feature type="binding site" evidence="7">
    <location>
        <position position="101"/>
    </location>
    <ligand>
        <name>shikimate</name>
        <dbReference type="ChEBI" id="CHEBI:36208"/>
    </ligand>
</feature>
<feature type="binding site" evidence="7">
    <location>
        <begin position="125"/>
        <end position="129"/>
    </location>
    <ligand>
        <name>NADP(+)</name>
        <dbReference type="ChEBI" id="CHEBI:58349"/>
    </ligand>
</feature>
<comment type="subunit">
    <text evidence="7">Homodimer.</text>
</comment>
<name>A0A662Z3N8_9STAP</name>
<dbReference type="SUPFAM" id="SSF53223">
    <property type="entry name" value="Aminoacid dehydrogenase-like, N-terminal domain"/>
    <property type="match status" value="1"/>
</dbReference>
<dbReference type="Proteomes" id="UP000243605">
    <property type="component" value="Unassembled WGS sequence"/>
</dbReference>
<dbReference type="Gene3D" id="3.40.50.10860">
    <property type="entry name" value="Leucine Dehydrogenase, chain A, domain 1"/>
    <property type="match status" value="1"/>
</dbReference>
<dbReference type="EC" id="1.1.1.25" evidence="2 7"/>
<comment type="function">
    <text evidence="7">Involved in the biosynthesis of the chorismate, which leads to the biosynthesis of aromatic amino acids. Catalyzes the reversible NADPH linked reduction of 3-dehydroshikimate (DHSA) to yield shikimate (SA).</text>
</comment>
<feature type="binding site" evidence="7">
    <location>
        <position position="236"/>
    </location>
    <ligand>
        <name>shikimate</name>
        <dbReference type="ChEBI" id="CHEBI:36208"/>
    </ligand>
</feature>
<dbReference type="UniPathway" id="UPA00053">
    <property type="reaction ID" value="UER00087"/>
</dbReference>
<evidence type="ECO:0000313" key="10">
    <source>
        <dbReference type="EMBL" id="SEV85415.1"/>
    </source>
</evidence>
<feature type="binding site" evidence="7">
    <location>
        <position position="212"/>
    </location>
    <ligand>
        <name>shikimate</name>
        <dbReference type="ChEBI" id="CHEBI:36208"/>
    </ligand>
</feature>
<keyword evidence="5 7" id="KW-0560">Oxidoreductase</keyword>
<dbReference type="InterPro" id="IPR046346">
    <property type="entry name" value="Aminoacid_DH-like_N_sf"/>
</dbReference>
<protein>
    <recommendedName>
        <fullName evidence="2 7">Shikimate dehydrogenase (NADP(+))</fullName>
        <shortName evidence="7">SDH</shortName>
        <ecNumber evidence="2 7">1.1.1.25</ecNumber>
    </recommendedName>
</protein>
<comment type="similarity">
    <text evidence="7">Belongs to the shikimate dehydrogenase family.</text>
</comment>
<evidence type="ECO:0000259" key="8">
    <source>
        <dbReference type="Pfam" id="PF08501"/>
    </source>
</evidence>
<dbReference type="InterPro" id="IPR041121">
    <property type="entry name" value="SDH_C"/>
</dbReference>
<feature type="binding site" evidence="7">
    <location>
        <begin position="14"/>
        <end position="16"/>
    </location>
    <ligand>
        <name>shikimate</name>
        <dbReference type="ChEBI" id="CHEBI:36208"/>
    </ligand>
</feature>
<dbReference type="SUPFAM" id="SSF51735">
    <property type="entry name" value="NAD(P)-binding Rossmann-fold domains"/>
    <property type="match status" value="1"/>
</dbReference>
<evidence type="ECO:0000256" key="1">
    <source>
        <dbReference type="ARBA" id="ARBA00004871"/>
    </source>
</evidence>
<comment type="caution">
    <text evidence="7">Lacks conserved residue(s) required for the propagation of feature annotation.</text>
</comment>
<dbReference type="Gene3D" id="3.40.50.720">
    <property type="entry name" value="NAD(P)-binding Rossmann-like Domain"/>
    <property type="match status" value="1"/>
</dbReference>
<dbReference type="GO" id="GO:0019632">
    <property type="term" value="P:shikimate metabolic process"/>
    <property type="evidence" value="ECO:0007669"/>
    <property type="project" value="InterPro"/>
</dbReference>
<evidence type="ECO:0000259" key="9">
    <source>
        <dbReference type="Pfam" id="PF18317"/>
    </source>
</evidence>
<evidence type="ECO:0000256" key="3">
    <source>
        <dbReference type="ARBA" id="ARBA00022605"/>
    </source>
</evidence>
<dbReference type="GO" id="GO:0005829">
    <property type="term" value="C:cytosol"/>
    <property type="evidence" value="ECO:0007669"/>
    <property type="project" value="TreeGrafter"/>
</dbReference>
<dbReference type="NCBIfam" id="TIGR00507">
    <property type="entry name" value="aroE"/>
    <property type="match status" value="1"/>
</dbReference>
<comment type="pathway">
    <text evidence="1 7">Metabolic intermediate biosynthesis; chorismate biosynthesis; chorismate from D-erythrose 4-phosphate and phosphoenolpyruvate: step 4/7.</text>
</comment>
<dbReference type="GO" id="GO:0009423">
    <property type="term" value="P:chorismate biosynthetic process"/>
    <property type="evidence" value="ECO:0007669"/>
    <property type="project" value="UniProtKB-UniRule"/>
</dbReference>
<evidence type="ECO:0000256" key="2">
    <source>
        <dbReference type="ARBA" id="ARBA00012962"/>
    </source>
</evidence>
<dbReference type="PANTHER" id="PTHR21089">
    <property type="entry name" value="SHIKIMATE DEHYDROGENASE"/>
    <property type="match status" value="1"/>
</dbReference>
<proteinExistence type="inferred from homology"/>
<organism evidence="10 11">
    <name type="scientific">Aliicoccus persicus</name>
    <dbReference type="NCBI Taxonomy" id="930138"/>
    <lineage>
        <taxon>Bacteria</taxon>
        <taxon>Bacillati</taxon>
        <taxon>Bacillota</taxon>
        <taxon>Bacilli</taxon>
        <taxon>Bacillales</taxon>
        <taxon>Staphylococcaceae</taxon>
        <taxon>Aliicoccus</taxon>
    </lineage>
</organism>
<dbReference type="RefSeq" id="WP_091473578.1">
    <property type="nucleotide sequence ID" value="NZ_FOIT01000001.1"/>
</dbReference>
<reference evidence="10 11" key="1">
    <citation type="submission" date="2016-10" db="EMBL/GenBank/DDBJ databases">
        <authorList>
            <person name="Varghese N."/>
            <person name="Submissions S."/>
        </authorList>
    </citation>
    <scope>NUCLEOTIDE SEQUENCE [LARGE SCALE GENOMIC DNA]</scope>
    <source>
        <strain evidence="10 11">IBRC-M10081</strain>
    </source>
</reference>
<comment type="catalytic activity">
    <reaction evidence="7">
        <text>shikimate + NADP(+) = 3-dehydroshikimate + NADPH + H(+)</text>
        <dbReference type="Rhea" id="RHEA:17737"/>
        <dbReference type="ChEBI" id="CHEBI:15378"/>
        <dbReference type="ChEBI" id="CHEBI:16630"/>
        <dbReference type="ChEBI" id="CHEBI:36208"/>
        <dbReference type="ChEBI" id="CHEBI:57783"/>
        <dbReference type="ChEBI" id="CHEBI:58349"/>
        <dbReference type="EC" id="1.1.1.25"/>
    </reaction>
</comment>
<feature type="binding site" evidence="7">
    <location>
        <position position="61"/>
    </location>
    <ligand>
        <name>shikimate</name>
        <dbReference type="ChEBI" id="CHEBI:36208"/>
    </ligand>
</feature>
<feature type="active site" description="Proton acceptor" evidence="7">
    <location>
        <position position="65"/>
    </location>
</feature>